<name>A0A179DLK6_9SPHI</name>
<gene>
    <name evidence="1" type="ORF">A5893_02280</name>
</gene>
<evidence type="ECO:0000313" key="1">
    <source>
        <dbReference type="EMBL" id="OAQ41967.1"/>
    </source>
</evidence>
<proteinExistence type="predicted"/>
<dbReference type="OrthoDB" id="1492596at2"/>
<evidence type="ECO:0000313" key="2">
    <source>
        <dbReference type="Proteomes" id="UP000078459"/>
    </source>
</evidence>
<accession>A0A179DLK6</accession>
<dbReference type="Proteomes" id="UP000078459">
    <property type="component" value="Unassembled WGS sequence"/>
</dbReference>
<organism evidence="1 2">
    <name type="scientific">Pedobacter psychrophilus</name>
    <dbReference type="NCBI Taxonomy" id="1826909"/>
    <lineage>
        <taxon>Bacteria</taxon>
        <taxon>Pseudomonadati</taxon>
        <taxon>Bacteroidota</taxon>
        <taxon>Sphingobacteriia</taxon>
        <taxon>Sphingobacteriales</taxon>
        <taxon>Sphingobacteriaceae</taxon>
        <taxon>Pedobacter</taxon>
    </lineage>
</organism>
<sequence length="282" mass="32768">MYYYYLETNALYNIKNISVDTIKNCYTSVLSIIELVSGIKDDSSYRKRKAILNLVFESKITIDFAMPDEIIFNSFDIFTDYEFIEERIDLLLVLVKSLIESESYDYYIKSDQYNHRLGHEYFKNIDNEMSKRFIFSSNLGAKAMRQTISIDSYNNAVIIDNKEFNLNSTKKLGDFFDQFPELNSSMTINALSKMILNFSKIEDFSLEDVYNSYNGLVKTYVSFFSKYCITLIVNGGSPAKNDFVDLTHLIYMKNNLDTIIISDDNLFKKLMGDKSKSISELK</sequence>
<keyword evidence="2" id="KW-1185">Reference proteome</keyword>
<dbReference type="RefSeq" id="WP_068820999.1">
    <property type="nucleotide sequence ID" value="NZ_LWHJ01000011.1"/>
</dbReference>
<protein>
    <submittedName>
        <fullName evidence="1">Uncharacterized protein</fullName>
    </submittedName>
</protein>
<dbReference type="EMBL" id="LWHJ01000011">
    <property type="protein sequence ID" value="OAQ41967.1"/>
    <property type="molecule type" value="Genomic_DNA"/>
</dbReference>
<reference evidence="1 2" key="2">
    <citation type="submission" date="2016-06" db="EMBL/GenBank/DDBJ databases">
        <title>Pedobacter psychrophilus sp. nov., isolated from Antarctic fragmentary rock.</title>
        <authorList>
            <person name="Svec P."/>
        </authorList>
    </citation>
    <scope>NUCLEOTIDE SEQUENCE [LARGE SCALE GENOMIC DNA]</scope>
    <source>
        <strain evidence="1 2">CCM 8644</strain>
    </source>
</reference>
<reference evidence="1 2" key="1">
    <citation type="submission" date="2016-04" db="EMBL/GenBank/DDBJ databases">
        <authorList>
            <person name="Evans L.H."/>
            <person name="Alamgir A."/>
            <person name="Owens N."/>
            <person name="Weber N.D."/>
            <person name="Virtaneva K."/>
            <person name="Barbian K."/>
            <person name="Babar A."/>
            <person name="Rosenke K."/>
        </authorList>
    </citation>
    <scope>NUCLEOTIDE SEQUENCE [LARGE SCALE GENOMIC DNA]</scope>
    <source>
        <strain evidence="1 2">CCM 8644</strain>
    </source>
</reference>
<comment type="caution">
    <text evidence="1">The sequence shown here is derived from an EMBL/GenBank/DDBJ whole genome shotgun (WGS) entry which is preliminary data.</text>
</comment>
<dbReference type="AlphaFoldDB" id="A0A179DLK6"/>